<dbReference type="GO" id="GO:0005085">
    <property type="term" value="F:guanyl-nucleotide exchange factor activity"/>
    <property type="evidence" value="ECO:0007669"/>
    <property type="project" value="InterPro"/>
</dbReference>
<accession>L7MGF0</accession>
<dbReference type="SMART" id="SM00185">
    <property type="entry name" value="ARM"/>
    <property type="match status" value="9"/>
</dbReference>
<dbReference type="InterPro" id="IPR016024">
    <property type="entry name" value="ARM-type_fold"/>
</dbReference>
<organism evidence="7">
    <name type="scientific">Rhipicephalus pulchellus</name>
    <name type="common">Yellow backed tick</name>
    <name type="synonym">Dermacentor pulchellus</name>
    <dbReference type="NCBI Taxonomy" id="72859"/>
    <lineage>
        <taxon>Eukaryota</taxon>
        <taxon>Metazoa</taxon>
        <taxon>Ecdysozoa</taxon>
        <taxon>Arthropoda</taxon>
        <taxon>Chelicerata</taxon>
        <taxon>Arachnida</taxon>
        <taxon>Acari</taxon>
        <taxon>Parasitiformes</taxon>
        <taxon>Ixodida</taxon>
        <taxon>Ixodoidea</taxon>
        <taxon>Ixodidae</taxon>
        <taxon>Rhipicephalinae</taxon>
        <taxon>Rhipicephalus</taxon>
        <taxon>Rhipicephalus</taxon>
    </lineage>
</organism>
<proteinExistence type="evidence at transcript level"/>
<dbReference type="SUPFAM" id="SSF48371">
    <property type="entry name" value="ARM repeat"/>
    <property type="match status" value="2"/>
</dbReference>
<keyword evidence="5" id="KW-0256">Endoplasmic reticulum</keyword>
<dbReference type="GO" id="GO:0005783">
    <property type="term" value="C:endoplasmic reticulum"/>
    <property type="evidence" value="ECO:0007669"/>
    <property type="project" value="UniProtKB-SubCell"/>
</dbReference>
<feature type="non-terminal residue" evidence="7">
    <location>
        <position position="1"/>
    </location>
</feature>
<comment type="subcellular location">
    <subcellularLocation>
        <location evidence="3">Cytoplasm</location>
        <location evidence="3">Cytosol</location>
    </subcellularLocation>
    <subcellularLocation>
        <location evidence="2">Endoplasmic reticulum</location>
    </subcellularLocation>
    <subcellularLocation>
        <location evidence="1">Mitochondrion</location>
    </subcellularLocation>
</comment>
<evidence type="ECO:0000256" key="5">
    <source>
        <dbReference type="ARBA" id="ARBA00022824"/>
    </source>
</evidence>
<evidence type="ECO:0000313" key="7">
    <source>
        <dbReference type="EMBL" id="JAA62348.1"/>
    </source>
</evidence>
<evidence type="ECO:0000256" key="6">
    <source>
        <dbReference type="ARBA" id="ARBA00023128"/>
    </source>
</evidence>
<dbReference type="InterPro" id="IPR004908">
    <property type="entry name" value="ATPase_V1-cplx_hsu"/>
</dbReference>
<dbReference type="GO" id="GO:0046961">
    <property type="term" value="F:proton-transporting ATPase activity, rotational mechanism"/>
    <property type="evidence" value="ECO:0007669"/>
    <property type="project" value="InterPro"/>
</dbReference>
<keyword evidence="6" id="KW-0496">Mitochondrion</keyword>
<evidence type="ECO:0000256" key="3">
    <source>
        <dbReference type="ARBA" id="ARBA00004514"/>
    </source>
</evidence>
<dbReference type="InterPro" id="IPR040144">
    <property type="entry name" value="RAP1GDS1"/>
</dbReference>
<dbReference type="GO" id="GO:0000221">
    <property type="term" value="C:vacuolar proton-transporting V-type ATPase, V1 domain"/>
    <property type="evidence" value="ECO:0007669"/>
    <property type="project" value="InterPro"/>
</dbReference>
<dbReference type="GO" id="GO:0005829">
    <property type="term" value="C:cytosol"/>
    <property type="evidence" value="ECO:0007669"/>
    <property type="project" value="UniProtKB-SubCell"/>
</dbReference>
<protein>
    <submittedName>
        <fullName evidence="7">Putative rap1 gtpase-gdp dissociation stimulator 1-b</fullName>
    </submittedName>
</protein>
<evidence type="ECO:0000256" key="2">
    <source>
        <dbReference type="ARBA" id="ARBA00004240"/>
    </source>
</evidence>
<sequence>HPVLRAVRHSWSAACAMENITEILDGLKLGVGGEEKAVDAVICLRLKSLLALLTADGEPSKSEANRQQVCERLLKSAFVSSTKDLLKSSSAITEETLTLLVQVIAEAAKYEPLRKQFTDAAVVDPLLGLVSHKNYAVVLQACRALGNICYDNDDGRDLVRAKQGVEQLLQLLQNVLEVDSAPKDLHTVVSGCLLNLTDMQEIQEDALRLGVIDILLKYLQKYSDVEDVVMHCILVLNGIADSDDGRKRLTEKHTLSLLLSNLDKVFSEEVTEVLLELFGNLAESDEVKEDLVELGFCEKLIEVLKRFQPGPGTPSSEEKQSVIKTICDLTVLVLTGDASMRHVYQNGSGPIYKATMAWLQADDDNLRVAGALSAGNFARKDDHCIQMVRDGVAKRLLDLLTEHTGTDGDIRLQHALLAALRNLAIPLDNKPLLAELGAVDKLLSMLAVETFPVVFKLLGTLRMLVDKQEVVATKLGMNEQLVKHLVAWCSIEDHPGVKGESVRLLAWIAKNSASPEAKAVLCRLGALPHWVSMLSSEHSLMQAEGLLALTLCLTPPPSSTTLEELKKTDVLSLLRSLLESPEVSPEALQNAVAFTTALASLDSFRPLLQAEGYAAVLTDLKDHSNHVLSKSAVLALQILEKKA</sequence>
<dbReference type="GO" id="GO:0005739">
    <property type="term" value="C:mitochondrion"/>
    <property type="evidence" value="ECO:0007669"/>
    <property type="project" value="UniProtKB-SubCell"/>
</dbReference>
<dbReference type="EMBL" id="GACK01002686">
    <property type="protein sequence ID" value="JAA62348.1"/>
    <property type="molecule type" value="mRNA"/>
</dbReference>
<keyword evidence="4" id="KW-0963">Cytoplasm</keyword>
<dbReference type="AlphaFoldDB" id="L7MGF0"/>
<reference evidence="7" key="1">
    <citation type="submission" date="2012-11" db="EMBL/GenBank/DDBJ databases">
        <authorList>
            <person name="Lucero-Rivera Y.E."/>
            <person name="Tovar-Ramirez D."/>
        </authorList>
    </citation>
    <scope>NUCLEOTIDE SEQUENCE</scope>
    <source>
        <tissue evidence="7">Salivary gland</tissue>
    </source>
</reference>
<dbReference type="Pfam" id="PF03224">
    <property type="entry name" value="V-ATPase_H_N"/>
    <property type="match status" value="1"/>
</dbReference>
<dbReference type="PANTHER" id="PTHR10957">
    <property type="entry name" value="RAP1 GTPASE-GDP DISSOCIATION STIMULATOR 1"/>
    <property type="match status" value="1"/>
</dbReference>
<reference evidence="7" key="2">
    <citation type="journal article" date="2015" name="J. Proteomics">
        <title>Sexual differences in the sialomes of the zebra tick, Rhipicephalus pulchellus.</title>
        <authorList>
            <person name="Tan A.W."/>
            <person name="Francischetti I.M."/>
            <person name="Slovak M."/>
            <person name="Kini R.M."/>
            <person name="Ribeiro J.M."/>
        </authorList>
    </citation>
    <scope>NUCLEOTIDE SEQUENCE</scope>
    <source>
        <tissue evidence="7">Salivary gland</tissue>
    </source>
</reference>
<name>L7MGF0_RHIPC</name>
<evidence type="ECO:0000256" key="1">
    <source>
        <dbReference type="ARBA" id="ARBA00004173"/>
    </source>
</evidence>
<dbReference type="Gene3D" id="1.25.10.10">
    <property type="entry name" value="Leucine-rich Repeat Variant"/>
    <property type="match status" value="2"/>
</dbReference>
<evidence type="ECO:0000256" key="4">
    <source>
        <dbReference type="ARBA" id="ARBA00022490"/>
    </source>
</evidence>
<dbReference type="InterPro" id="IPR011989">
    <property type="entry name" value="ARM-like"/>
</dbReference>
<dbReference type="InterPro" id="IPR000225">
    <property type="entry name" value="Armadillo"/>
</dbReference>